<name>A0A6A6DUP2_9PEZI</name>
<dbReference type="OrthoDB" id="5986190at2759"/>
<reference evidence="1" key="1">
    <citation type="journal article" date="2020" name="Stud. Mycol.">
        <title>101 Dothideomycetes genomes: a test case for predicting lifestyles and emergence of pathogens.</title>
        <authorList>
            <person name="Haridas S."/>
            <person name="Albert R."/>
            <person name="Binder M."/>
            <person name="Bloem J."/>
            <person name="Labutti K."/>
            <person name="Salamov A."/>
            <person name="Andreopoulos B."/>
            <person name="Baker S."/>
            <person name="Barry K."/>
            <person name="Bills G."/>
            <person name="Bluhm B."/>
            <person name="Cannon C."/>
            <person name="Castanera R."/>
            <person name="Culley D."/>
            <person name="Daum C."/>
            <person name="Ezra D."/>
            <person name="Gonzalez J."/>
            <person name="Henrissat B."/>
            <person name="Kuo A."/>
            <person name="Liang C."/>
            <person name="Lipzen A."/>
            <person name="Lutzoni F."/>
            <person name="Magnuson J."/>
            <person name="Mondo S."/>
            <person name="Nolan M."/>
            <person name="Ohm R."/>
            <person name="Pangilinan J."/>
            <person name="Park H.-J."/>
            <person name="Ramirez L."/>
            <person name="Alfaro M."/>
            <person name="Sun H."/>
            <person name="Tritt A."/>
            <person name="Yoshinaga Y."/>
            <person name="Zwiers L.-H."/>
            <person name="Turgeon B."/>
            <person name="Goodwin S."/>
            <person name="Spatafora J."/>
            <person name="Crous P."/>
            <person name="Grigoriev I."/>
        </authorList>
    </citation>
    <scope>NUCLEOTIDE SEQUENCE</scope>
    <source>
        <strain evidence="1">CBS 207.26</strain>
    </source>
</reference>
<sequence length="63" mass="7111">TWKQQGRDADAINLMRECVRFGQRILGVDHLRSIASSTVLVKWEAEQVTFCDENASAQISSLM</sequence>
<proteinExistence type="predicted"/>
<protein>
    <submittedName>
        <fullName evidence="1">Uncharacterized protein</fullName>
    </submittedName>
</protein>
<accession>A0A6A6DUP2</accession>
<evidence type="ECO:0000313" key="1">
    <source>
        <dbReference type="EMBL" id="KAF2182112.1"/>
    </source>
</evidence>
<evidence type="ECO:0000313" key="2">
    <source>
        <dbReference type="Proteomes" id="UP000800200"/>
    </source>
</evidence>
<organism evidence="1 2">
    <name type="scientific">Zopfia rhizophila CBS 207.26</name>
    <dbReference type="NCBI Taxonomy" id="1314779"/>
    <lineage>
        <taxon>Eukaryota</taxon>
        <taxon>Fungi</taxon>
        <taxon>Dikarya</taxon>
        <taxon>Ascomycota</taxon>
        <taxon>Pezizomycotina</taxon>
        <taxon>Dothideomycetes</taxon>
        <taxon>Dothideomycetes incertae sedis</taxon>
        <taxon>Zopfiaceae</taxon>
        <taxon>Zopfia</taxon>
    </lineage>
</organism>
<gene>
    <name evidence="1" type="ORF">K469DRAFT_587955</name>
</gene>
<dbReference type="AlphaFoldDB" id="A0A6A6DUP2"/>
<feature type="non-terminal residue" evidence="1">
    <location>
        <position position="1"/>
    </location>
</feature>
<keyword evidence="2" id="KW-1185">Reference proteome</keyword>
<dbReference type="Proteomes" id="UP000800200">
    <property type="component" value="Unassembled WGS sequence"/>
</dbReference>
<dbReference type="EMBL" id="ML994650">
    <property type="protein sequence ID" value="KAF2182112.1"/>
    <property type="molecule type" value="Genomic_DNA"/>
</dbReference>